<dbReference type="PROSITE" id="PS50016">
    <property type="entry name" value="ZF_PHD_2"/>
    <property type="match status" value="1"/>
</dbReference>
<feature type="compositionally biased region" description="Basic and acidic residues" evidence="5">
    <location>
        <begin position="175"/>
        <end position="206"/>
    </location>
</feature>
<dbReference type="InterPro" id="IPR019786">
    <property type="entry name" value="Zinc_finger_PHD-type_CS"/>
</dbReference>
<organism evidence="8">
    <name type="scientific">Castor canadensis</name>
    <name type="common">American beaver</name>
    <dbReference type="NCBI Taxonomy" id="51338"/>
    <lineage>
        <taxon>Eukaryota</taxon>
        <taxon>Metazoa</taxon>
        <taxon>Chordata</taxon>
        <taxon>Craniata</taxon>
        <taxon>Vertebrata</taxon>
        <taxon>Euteleostomi</taxon>
        <taxon>Mammalia</taxon>
        <taxon>Eutheria</taxon>
        <taxon>Euarchontoglires</taxon>
        <taxon>Glires</taxon>
        <taxon>Rodentia</taxon>
        <taxon>Castorimorpha</taxon>
        <taxon>Castoridae</taxon>
        <taxon>Castor</taxon>
    </lineage>
</organism>
<feature type="region of interest" description="Disordered" evidence="5">
    <location>
        <begin position="1324"/>
        <end position="1361"/>
    </location>
</feature>
<feature type="compositionally biased region" description="Basic and acidic residues" evidence="5">
    <location>
        <begin position="1050"/>
        <end position="1068"/>
    </location>
</feature>
<feature type="compositionally biased region" description="Polar residues" evidence="5">
    <location>
        <begin position="137"/>
        <end position="160"/>
    </location>
</feature>
<feature type="compositionally biased region" description="Basic and acidic residues" evidence="5">
    <location>
        <begin position="457"/>
        <end position="473"/>
    </location>
</feature>
<dbReference type="GO" id="GO:0008270">
    <property type="term" value="F:zinc ion binding"/>
    <property type="evidence" value="ECO:0007669"/>
    <property type="project" value="UniProtKB-KW"/>
</dbReference>
<evidence type="ECO:0000259" key="6">
    <source>
        <dbReference type="PROSITE" id="PS50016"/>
    </source>
</evidence>
<feature type="compositionally biased region" description="Basic and acidic residues" evidence="5">
    <location>
        <begin position="1012"/>
        <end position="1037"/>
    </location>
</feature>
<dbReference type="RefSeq" id="XP_020027515.1">
    <property type="nucleotide sequence ID" value="XM_020171926.1"/>
</dbReference>
<evidence type="ECO:0000313" key="10">
    <source>
        <dbReference type="RefSeq" id="XP_020027515.1"/>
    </source>
</evidence>
<feature type="compositionally biased region" description="Low complexity" evidence="5">
    <location>
        <begin position="211"/>
        <end position="226"/>
    </location>
</feature>
<feature type="region of interest" description="Disordered" evidence="5">
    <location>
        <begin position="1850"/>
        <end position="2005"/>
    </location>
</feature>
<dbReference type="Gene3D" id="1.10.472.30">
    <property type="entry name" value="Transcription elongation factor S-II, central domain"/>
    <property type="match status" value="1"/>
</dbReference>
<dbReference type="PANTHER" id="PTHR11477:SF10">
    <property type="entry name" value="PHD FINGER PROTEIN 3"/>
    <property type="match status" value="1"/>
</dbReference>
<evidence type="ECO:0000313" key="8">
    <source>
        <dbReference type="Ensembl" id="ENSCCNP00000018257.1"/>
    </source>
</evidence>
<dbReference type="PROSITE" id="PS01359">
    <property type="entry name" value="ZF_PHD_1"/>
    <property type="match status" value="1"/>
</dbReference>
<dbReference type="InterPro" id="IPR036575">
    <property type="entry name" value="TFIIS_cen_dom_sf"/>
</dbReference>
<dbReference type="GeneID" id="109691750"/>
<dbReference type="CDD" id="cd21548">
    <property type="entry name" value="SPOC_PHF3"/>
    <property type="match status" value="1"/>
</dbReference>
<dbReference type="InterPro" id="IPR012921">
    <property type="entry name" value="SPOC_C"/>
</dbReference>
<feature type="compositionally biased region" description="Basic and acidic residues" evidence="5">
    <location>
        <begin position="567"/>
        <end position="579"/>
    </location>
</feature>
<dbReference type="Proteomes" id="UP001732720">
    <property type="component" value="Chromosome 8"/>
</dbReference>
<dbReference type="CDD" id="cd15638">
    <property type="entry name" value="PHD_PHF3"/>
    <property type="match status" value="1"/>
</dbReference>
<feature type="domain" description="TFIIS central" evidence="7">
    <location>
        <begin position="893"/>
        <end position="1012"/>
    </location>
</feature>
<proteinExistence type="predicted"/>
<dbReference type="PANTHER" id="PTHR11477">
    <property type="entry name" value="TRANSCRIPTION FACTOR S-II ZINC FINGER DOMAIN-CONTAINING PROTEIN"/>
    <property type="match status" value="1"/>
</dbReference>
<evidence type="ECO:0000259" key="7">
    <source>
        <dbReference type="PROSITE" id="PS51321"/>
    </source>
</evidence>
<dbReference type="InterPro" id="IPR013083">
    <property type="entry name" value="Znf_RING/FYVE/PHD"/>
</dbReference>
<feature type="compositionally biased region" description="Polar residues" evidence="5">
    <location>
        <begin position="1495"/>
        <end position="1504"/>
    </location>
</feature>
<reference evidence="8" key="1">
    <citation type="submission" date="2023-09" db="UniProtKB">
        <authorList>
            <consortium name="Ensembl"/>
        </authorList>
    </citation>
    <scope>IDENTIFICATION</scope>
</reference>
<keyword evidence="2 4" id="KW-0863">Zinc-finger</keyword>
<dbReference type="Pfam" id="PF00628">
    <property type="entry name" value="PHD"/>
    <property type="match status" value="1"/>
</dbReference>
<dbReference type="InterPro" id="IPR001965">
    <property type="entry name" value="Znf_PHD"/>
</dbReference>
<dbReference type="SMART" id="SM00249">
    <property type="entry name" value="PHD"/>
    <property type="match status" value="1"/>
</dbReference>
<dbReference type="GO" id="GO:0006351">
    <property type="term" value="P:DNA-templated transcription"/>
    <property type="evidence" value="ECO:0007669"/>
    <property type="project" value="InterPro"/>
</dbReference>
<reference evidence="10" key="2">
    <citation type="submission" date="2025-04" db="UniProtKB">
        <authorList>
            <consortium name="RefSeq"/>
        </authorList>
    </citation>
    <scope>IDENTIFICATION</scope>
    <source>
        <tissue evidence="10">Leukocyte</tissue>
    </source>
</reference>
<feature type="compositionally biased region" description="Polar residues" evidence="5">
    <location>
        <begin position="1564"/>
        <end position="1581"/>
    </location>
</feature>
<evidence type="ECO:0000256" key="1">
    <source>
        <dbReference type="ARBA" id="ARBA00022723"/>
    </source>
</evidence>
<dbReference type="Ensembl" id="ENSCCNT00000023744.1">
    <property type="protein sequence ID" value="ENSCCNP00000018257.1"/>
    <property type="gene ID" value="ENSCCNG00000018532.1"/>
</dbReference>
<feature type="region of interest" description="Disordered" evidence="5">
    <location>
        <begin position="1012"/>
        <end position="1075"/>
    </location>
</feature>
<dbReference type="KEGG" id="ccan:109691750"/>
<dbReference type="SMART" id="SM00510">
    <property type="entry name" value="TFS2M"/>
    <property type="match status" value="1"/>
</dbReference>
<dbReference type="SUPFAM" id="SSF57903">
    <property type="entry name" value="FYVE/PHD zinc finger"/>
    <property type="match status" value="1"/>
</dbReference>
<dbReference type="InterPro" id="IPR003618">
    <property type="entry name" value="TFIIS_cen_dom"/>
</dbReference>
<evidence type="ECO:0000256" key="3">
    <source>
        <dbReference type="ARBA" id="ARBA00022833"/>
    </source>
</evidence>
<feature type="region of interest" description="Disordered" evidence="5">
    <location>
        <begin position="1564"/>
        <end position="1653"/>
    </location>
</feature>
<evidence type="ECO:0000256" key="5">
    <source>
        <dbReference type="SAM" id="MobiDB-lite"/>
    </source>
</evidence>
<dbReference type="CTD" id="23469"/>
<dbReference type="InterPro" id="IPR011011">
    <property type="entry name" value="Znf_FYVE_PHD"/>
</dbReference>
<feature type="compositionally biased region" description="Basic and acidic residues" evidence="5">
    <location>
        <begin position="1878"/>
        <end position="2005"/>
    </location>
</feature>
<dbReference type="GO" id="GO:0005634">
    <property type="term" value="C:nucleus"/>
    <property type="evidence" value="ECO:0007669"/>
    <property type="project" value="TreeGrafter"/>
</dbReference>
<name>A0A8C0X0P2_CASCN</name>
<evidence type="ECO:0000256" key="2">
    <source>
        <dbReference type="ARBA" id="ARBA00022771"/>
    </source>
</evidence>
<dbReference type="OrthoDB" id="1884872at2759"/>
<evidence type="ECO:0000256" key="4">
    <source>
        <dbReference type="PROSITE-ProRule" id="PRU00146"/>
    </source>
</evidence>
<gene>
    <name evidence="8 10" type="primary">Phf3</name>
</gene>
<dbReference type="Pfam" id="PF07500">
    <property type="entry name" value="TFIIS_M"/>
    <property type="match status" value="1"/>
</dbReference>
<feature type="region of interest" description="Disordered" evidence="5">
    <location>
        <begin position="1138"/>
        <end position="1157"/>
    </location>
</feature>
<feature type="compositionally biased region" description="Polar residues" evidence="5">
    <location>
        <begin position="1590"/>
        <end position="1609"/>
    </location>
</feature>
<dbReference type="Pfam" id="PF07744">
    <property type="entry name" value="SPOC"/>
    <property type="match status" value="1"/>
</dbReference>
<dbReference type="PROSITE" id="PS51321">
    <property type="entry name" value="TFIIS_CENTRAL"/>
    <property type="match status" value="1"/>
</dbReference>
<protein>
    <submittedName>
        <fullName evidence="10">PHD finger protein 3 isoform X1</fullName>
    </submittedName>
</protein>
<feature type="region of interest" description="Disordered" evidence="5">
    <location>
        <begin position="1488"/>
        <end position="1531"/>
    </location>
</feature>
<accession>A0A8C0X0P2</accession>
<dbReference type="SUPFAM" id="SSF46942">
    <property type="entry name" value="Elongation factor TFIIS domain 2"/>
    <property type="match status" value="1"/>
</dbReference>
<feature type="region of interest" description="Disordered" evidence="5">
    <location>
        <begin position="518"/>
        <end position="652"/>
    </location>
</feature>
<dbReference type="Gene3D" id="3.30.40.10">
    <property type="entry name" value="Zinc/RING finger domain, C3HC4 (zinc finger)"/>
    <property type="match status" value="1"/>
</dbReference>
<feature type="compositionally biased region" description="Basic and acidic residues" evidence="5">
    <location>
        <begin position="1630"/>
        <end position="1641"/>
    </location>
</feature>
<feature type="region of interest" description="Disordered" evidence="5">
    <location>
        <begin position="118"/>
        <end position="248"/>
    </location>
</feature>
<feature type="compositionally biased region" description="Low complexity" evidence="5">
    <location>
        <begin position="1507"/>
        <end position="1527"/>
    </location>
</feature>
<feature type="compositionally biased region" description="Low complexity" evidence="5">
    <location>
        <begin position="588"/>
        <end position="599"/>
    </location>
</feature>
<feature type="region of interest" description="Disordered" evidence="5">
    <location>
        <begin position="457"/>
        <end position="482"/>
    </location>
</feature>
<feature type="domain" description="PHD-type" evidence="6">
    <location>
        <begin position="682"/>
        <end position="737"/>
    </location>
</feature>
<feature type="compositionally biased region" description="Polar residues" evidence="5">
    <location>
        <begin position="547"/>
        <end position="561"/>
    </location>
</feature>
<dbReference type="InterPro" id="IPR019787">
    <property type="entry name" value="Znf_PHD-finger"/>
</dbReference>
<feature type="region of interest" description="Disordered" evidence="5">
    <location>
        <begin position="825"/>
        <end position="845"/>
    </location>
</feature>
<keyword evidence="9" id="KW-1185">Reference proteome</keyword>
<feature type="compositionally biased region" description="Basic and acidic residues" evidence="5">
    <location>
        <begin position="832"/>
        <end position="843"/>
    </location>
</feature>
<keyword evidence="1" id="KW-0479">Metal-binding</keyword>
<evidence type="ECO:0000313" key="9">
    <source>
        <dbReference type="Proteomes" id="UP001732720"/>
    </source>
</evidence>
<keyword evidence="3" id="KW-0862">Zinc</keyword>
<feature type="compositionally biased region" description="Acidic residues" evidence="5">
    <location>
        <begin position="1352"/>
        <end position="1361"/>
    </location>
</feature>
<sequence>MDIVDTFNHLIPTEHLDDALFLGSNLENEVCEDFSASQNVLEDSLKNMLSDKDPMLGSASNQFCLPVLDSNDPNFQMPCSTVVGLDDIMDEGVVKESGNDTIDEEELILPNRNLREKVEDNSVRSPRKSPRLMAQEQVRSLRQSTIAKRSSAAPLSSTKKASGKIASAPKVGVRQPERCQLKEEVGMTLKSEYHKENRRSSRHTEQIEGAPEVSVSSSHSSVSPSHEMNDEAGLDSDHRCSSQRQAHVPSHELNCPLLSETCVSTEEKKNEALMECTIETVSSPLFKFSDKEEDEQNDSISTKIGEAIEERQAEGKLEQESKEIVKLSHEDDRIIKEPEASDISGDAACTHSDNAGLSSSVDEVAECHLQLKNTMGGVDETENSLQRSTVEPLGCCEDSESHSVQSPSTEFHKSDLEVLDTCAFEPATNVLENTICNVPDQNSKQLNITESIKMQSHETADLQDDRSSLEPKNVKSKHAKPVIHSKQNVPTETPRKIVAAKHEGLHNKTKVNIKGVKRNADEAESQQNCYRPVKVRKKQVEKDPKVQSCNSGVKSVKNQGHSVLKKTTQDQHLAREHHPAHIGNVPHPSQKQCQKPQQSAPVVKATGHMKEEQEQPSEYVKEEDKMKQKKPEKNLQPRQRRSSRSFSLDEPPLFIPDNIATVKREGSDHCSSFESKYMWTPSKQCGFCKKPHGNRFMVGCGRCDDWFHGDCVGLSLSQAQQMGEEDKEYVCVKCCAEEDKKTEMLDTDTSENHATFEVHSEDKAVECDKLGSSKHITNDKTKYVDDTVKHKVKISKRESSEGKNSSDCRDNEIKKWQLAPLRKMGQPVLPRRSSEEKSEKIPKESTTVICTGEKASKPGVHEKQEVKKKKVEKAVPNVHPPAASAAKPSADQIRQSVRHSLKDILMKRLTESNLKVPEEKAAKVATKIEKELFSFFRDTDAKYKNKYRSLMFNLKDPKNNILFKKVLKGEVTPDHLIRMSPEELASKELAAWRRRENRHTIEMIEKEQREVERRPITKITHKGEIEIESDAPMKEQEAAMEIQEPTASKSLEKPEGSDKQKEELDSMSKDTTSQHRQHLFDLNCKICIGRMAPPIDDLSPKKVKVVVGVARKHSDNEAESIADALSSTSNILASEFFEEDKQESPKSAFSPAPRPEMPGTVEVESTFLARLNFIWKGFINMPSVAKFVTKAYPVSGSPEYLTEDLPDSIQVGGRISPQTVWDYVEKIKASGTKEICVVRFTPVTEEDQISYTLLFAYFSSRKRYGVAANNMKQVKDMYLIPLGAADKIPHPLVPFDGPGLELHRPNLLLGLIIRQKLKRQHGASAVTSHAAEASESVPIALPPDKKSKVESSTDEAPEEENDFFNSFTTVLHKQRNKSQQPLQEDLPTAIEPLMEVTKQEPPKPLRFLPGVLIGWENQPSTLELANKPLPVDDILQSLLGTTGQVYEQAQPMIEQNILKEIPFISEQTNPKAETIDKVEVTDGEAQEVKVKADNLSESTGNSAVEETPLVGSSSTSPGPLTSLSLRGKPPDVSTEAFLTNLSIQSKQEETGENKEKTLKRQLLQDQESNVQDNRTSGNSPCRPNVGRGNIDSNMNCNENLVNTTRSPQFINLKRDPRQAAGRSQQITASESKDGDSCRNGEKQSLPGLSHNLPEHLPEQINAEENLSSVEKNSCIQQNDNSKVAQNSSSVENLNSSCQTEQAKPLQEDILTQNIETVHPFRRGVAATTSHFEVGNTCQSEFPSKSINFTSRSTSPRASANFPPLRPQQPSLQHLKSNPPGFPFPGPPNFPPQSMFGFPPHLPPPLLPPPGFGFAQNPMVPWPPVVHLPGQPQRMMGPLSQASRFIGPQNFYQVKDIRRPERRHSDPWGRQDQQQLDRPFNRGKGDRQRFYSDSQHVRRERHEKEWEQESERHRRRDRSQDKDRDRKGREEGHKDKERARLSHSDRGADGKASRDSRSADKKTDKAKSEEHEKDKEREKSKHREGEKDRDRYHKDRDHTDRAKSKR</sequence>
<feature type="compositionally biased region" description="Basic and acidic residues" evidence="5">
    <location>
        <begin position="608"/>
        <end position="635"/>
    </location>
</feature>
<feature type="compositionally biased region" description="Basic and acidic residues" evidence="5">
    <location>
        <begin position="1854"/>
        <end position="1868"/>
    </location>
</feature>